<dbReference type="AlphaFoldDB" id="A0A7S0BP94"/>
<dbReference type="InterPro" id="IPR017453">
    <property type="entry name" value="GCV_H_sub"/>
</dbReference>
<dbReference type="PANTHER" id="PTHR11715:SF3">
    <property type="entry name" value="GLYCINE CLEAVAGE SYSTEM H PROTEIN-RELATED"/>
    <property type="match status" value="1"/>
</dbReference>
<dbReference type="GO" id="GO:0019464">
    <property type="term" value="P:glycine decarboxylation via glycine cleavage system"/>
    <property type="evidence" value="ECO:0007669"/>
    <property type="project" value="UniProtKB-UniRule"/>
</dbReference>
<dbReference type="GO" id="GO:0009249">
    <property type="term" value="P:protein lipoylation"/>
    <property type="evidence" value="ECO:0007669"/>
    <property type="project" value="TreeGrafter"/>
</dbReference>
<dbReference type="CDD" id="cd06848">
    <property type="entry name" value="GCS_H"/>
    <property type="match status" value="1"/>
</dbReference>
<dbReference type="SUPFAM" id="SSF51230">
    <property type="entry name" value="Single hybrid motif"/>
    <property type="match status" value="1"/>
</dbReference>
<comment type="cofactor">
    <cofactor evidence="5">
        <name>(R)-lipoate</name>
        <dbReference type="ChEBI" id="CHEBI:83088"/>
    </cofactor>
    <text evidence="5">Binds 1 lipoyl cofactor covalently.</text>
</comment>
<organism evidence="7">
    <name type="scientific">Rhodosorus marinus</name>
    <dbReference type="NCBI Taxonomy" id="101924"/>
    <lineage>
        <taxon>Eukaryota</taxon>
        <taxon>Rhodophyta</taxon>
        <taxon>Stylonematophyceae</taxon>
        <taxon>Stylonematales</taxon>
        <taxon>Stylonemataceae</taxon>
        <taxon>Rhodosorus</taxon>
    </lineage>
</organism>
<sequence length="166" mass="18266">MAMLGRLSRCAGLVQGASMTMTRGGLRQTAPTLNRFMSTYPEDRRYADTHEWLKKEDGTVTVGITAHAAEKLGDIVYVSLPEVGESFTKNDAMGVIESVKAASDLVCPVNGKIEEVNSTLADSPELVNKEPHDQGWFVKMKLDDDADFEALYDTDGYQKLVDSEED</sequence>
<evidence type="ECO:0000256" key="3">
    <source>
        <dbReference type="ARBA" id="ARBA00022946"/>
    </source>
</evidence>
<comment type="similarity">
    <text evidence="1 5">Belongs to the GcvH family.</text>
</comment>
<reference evidence="7" key="1">
    <citation type="submission" date="2021-01" db="EMBL/GenBank/DDBJ databases">
        <authorList>
            <person name="Corre E."/>
            <person name="Pelletier E."/>
            <person name="Niang G."/>
            <person name="Scheremetjew M."/>
            <person name="Finn R."/>
            <person name="Kale V."/>
            <person name="Holt S."/>
            <person name="Cochrane G."/>
            <person name="Meng A."/>
            <person name="Brown T."/>
            <person name="Cohen L."/>
        </authorList>
    </citation>
    <scope>NUCLEOTIDE SEQUENCE</scope>
    <source>
        <strain evidence="7">UTEX LB 2760</strain>
    </source>
</reference>
<evidence type="ECO:0000256" key="5">
    <source>
        <dbReference type="RuleBase" id="RU364055"/>
    </source>
</evidence>
<dbReference type="NCBIfam" id="NF002270">
    <property type="entry name" value="PRK01202.1"/>
    <property type="match status" value="1"/>
</dbReference>
<dbReference type="HAMAP" id="MF_00272">
    <property type="entry name" value="GcvH"/>
    <property type="match status" value="1"/>
</dbReference>
<comment type="subcellular location">
    <subcellularLocation>
        <location evidence="5">Mitochondrion</location>
    </subcellularLocation>
</comment>
<gene>
    <name evidence="7" type="ORF">RMAR0315_LOCUS9651</name>
</gene>
<comment type="function">
    <text evidence="5">The H protein shuttles the methylamine group of glycine from the P protein to the T protein.</text>
</comment>
<dbReference type="GO" id="GO:0005829">
    <property type="term" value="C:cytosol"/>
    <property type="evidence" value="ECO:0007669"/>
    <property type="project" value="TreeGrafter"/>
</dbReference>
<protein>
    <recommendedName>
        <fullName evidence="5">Glycine cleavage system H protein</fullName>
    </recommendedName>
</protein>
<dbReference type="InterPro" id="IPR003016">
    <property type="entry name" value="2-oxoA_DH_lipoyl-BS"/>
</dbReference>
<dbReference type="PANTHER" id="PTHR11715">
    <property type="entry name" value="GLYCINE CLEAVAGE SYSTEM H PROTEIN"/>
    <property type="match status" value="1"/>
</dbReference>
<dbReference type="Gene3D" id="2.40.50.100">
    <property type="match status" value="1"/>
</dbReference>
<dbReference type="PROSITE" id="PS00189">
    <property type="entry name" value="LIPOYL"/>
    <property type="match status" value="1"/>
</dbReference>
<dbReference type="GO" id="GO:0005739">
    <property type="term" value="C:mitochondrion"/>
    <property type="evidence" value="ECO:0007669"/>
    <property type="project" value="UniProtKB-SubCell"/>
</dbReference>
<evidence type="ECO:0000256" key="2">
    <source>
        <dbReference type="ARBA" id="ARBA00022823"/>
    </source>
</evidence>
<feature type="modified residue" description="N6-lipoyllysine" evidence="4">
    <location>
        <position position="100"/>
    </location>
</feature>
<accession>A0A7S0BP94</accession>
<comment type="subunit">
    <text evidence="5">The glycine cleavage system is composed of four proteins: P, T, L and H.</text>
</comment>
<dbReference type="InterPro" id="IPR000089">
    <property type="entry name" value="Biotin_lipoyl"/>
</dbReference>
<dbReference type="InterPro" id="IPR002930">
    <property type="entry name" value="GCV_H"/>
</dbReference>
<feature type="domain" description="Lipoyl-binding" evidence="6">
    <location>
        <begin position="59"/>
        <end position="141"/>
    </location>
</feature>
<keyword evidence="3 5" id="KW-0809">Transit peptide</keyword>
<dbReference type="NCBIfam" id="TIGR00527">
    <property type="entry name" value="gcvH"/>
    <property type="match status" value="1"/>
</dbReference>
<dbReference type="InterPro" id="IPR033753">
    <property type="entry name" value="GCV_H/Fam206"/>
</dbReference>
<proteinExistence type="inferred from homology"/>
<evidence type="ECO:0000313" key="7">
    <source>
        <dbReference type="EMBL" id="CAD8399658.1"/>
    </source>
</evidence>
<name>A0A7S0BP94_9RHOD</name>
<evidence type="ECO:0000256" key="1">
    <source>
        <dbReference type="ARBA" id="ARBA00009249"/>
    </source>
</evidence>
<keyword evidence="2 4" id="KW-0450">Lipoyl</keyword>
<dbReference type="GO" id="GO:0005960">
    <property type="term" value="C:glycine cleavage complex"/>
    <property type="evidence" value="ECO:0007669"/>
    <property type="project" value="UniProtKB-UniRule"/>
</dbReference>
<dbReference type="EMBL" id="HBEK01017696">
    <property type="protein sequence ID" value="CAD8399658.1"/>
    <property type="molecule type" value="Transcribed_RNA"/>
</dbReference>
<dbReference type="PROSITE" id="PS50968">
    <property type="entry name" value="BIOTINYL_LIPOYL"/>
    <property type="match status" value="1"/>
</dbReference>
<evidence type="ECO:0000256" key="4">
    <source>
        <dbReference type="PIRSR" id="PIRSR617453-50"/>
    </source>
</evidence>
<keyword evidence="5" id="KW-0496">Mitochondrion</keyword>
<dbReference type="InterPro" id="IPR011053">
    <property type="entry name" value="Single_hybrid_motif"/>
</dbReference>
<dbReference type="Pfam" id="PF01597">
    <property type="entry name" value="GCV_H"/>
    <property type="match status" value="1"/>
</dbReference>
<evidence type="ECO:0000259" key="6">
    <source>
        <dbReference type="PROSITE" id="PS50968"/>
    </source>
</evidence>